<dbReference type="SUPFAM" id="SSF49785">
    <property type="entry name" value="Galactose-binding domain-like"/>
    <property type="match status" value="1"/>
</dbReference>
<dbReference type="Pfam" id="PF17389">
    <property type="entry name" value="Bac_rhamnosid6H"/>
    <property type="match status" value="1"/>
</dbReference>
<dbReference type="InterPro" id="IPR008979">
    <property type="entry name" value="Galactose-bd-like_sf"/>
</dbReference>
<dbReference type="InterPro" id="IPR035396">
    <property type="entry name" value="Bac_rhamnosid6H"/>
</dbReference>
<dbReference type="PROSITE" id="PS50007">
    <property type="entry name" value="PIPLC_X_DOMAIN"/>
    <property type="match status" value="1"/>
</dbReference>
<dbReference type="Gene3D" id="2.60.40.10">
    <property type="entry name" value="Immunoglobulins"/>
    <property type="match status" value="1"/>
</dbReference>
<dbReference type="GO" id="GO:0005975">
    <property type="term" value="P:carbohydrate metabolic process"/>
    <property type="evidence" value="ECO:0007669"/>
    <property type="project" value="InterPro"/>
</dbReference>
<feature type="domain" description="Alpha-L-rhamnosidase concanavalin-like" evidence="4">
    <location>
        <begin position="346"/>
        <end position="446"/>
    </location>
</feature>
<evidence type="ECO:0000259" key="4">
    <source>
        <dbReference type="Pfam" id="PF05592"/>
    </source>
</evidence>
<dbReference type="Pfam" id="PF05592">
    <property type="entry name" value="Bac_rhamnosid"/>
    <property type="match status" value="1"/>
</dbReference>
<comment type="catalytic activity">
    <reaction evidence="1">
        <text>Hydrolysis of terminal non-reducing alpha-L-rhamnose residues in alpha-L-rhamnosides.</text>
        <dbReference type="EC" id="3.2.1.40"/>
    </reaction>
</comment>
<proteinExistence type="predicted"/>
<dbReference type="Gene3D" id="2.60.420.10">
    <property type="entry name" value="Maltose phosphorylase, domain 3"/>
    <property type="match status" value="1"/>
</dbReference>
<protein>
    <recommendedName>
        <fullName evidence="2">alpha-L-rhamnosidase</fullName>
        <ecNumber evidence="2">3.2.1.40</ecNumber>
    </recommendedName>
</protein>
<dbReference type="InterPro" id="IPR012341">
    <property type="entry name" value="6hp_glycosidase-like_sf"/>
</dbReference>
<dbReference type="Gene3D" id="1.50.10.10">
    <property type="match status" value="1"/>
</dbReference>
<dbReference type="GO" id="GO:0030596">
    <property type="term" value="F:alpha-L-rhamnosidase activity"/>
    <property type="evidence" value="ECO:0007669"/>
    <property type="project" value="UniProtKB-EC"/>
</dbReference>
<reference evidence="8" key="1">
    <citation type="submission" date="2023-06" db="EMBL/GenBank/DDBJ databases">
        <title>Draft genome of Marssonina rosae.</title>
        <authorList>
            <person name="Cheng Q."/>
        </authorList>
    </citation>
    <scope>NUCLEOTIDE SEQUENCE</scope>
    <source>
        <strain evidence="8">R4</strain>
    </source>
</reference>
<dbReference type="InterPro" id="IPR008902">
    <property type="entry name" value="Rhamnosid_concanavalin"/>
</dbReference>
<dbReference type="Pfam" id="PF17390">
    <property type="entry name" value="Bac_rhamnosid_C"/>
    <property type="match status" value="1"/>
</dbReference>
<feature type="domain" description="Bacterial alpha-L-rhamnosidase N-terminal" evidence="5">
    <location>
        <begin position="165"/>
        <end position="335"/>
    </location>
</feature>
<dbReference type="EC" id="3.2.1.40" evidence="2"/>
<dbReference type="InterPro" id="IPR016007">
    <property type="entry name" value="Alpha_rhamnosid"/>
</dbReference>
<dbReference type="PANTHER" id="PTHR33307:SF6">
    <property type="entry name" value="ALPHA-RHAMNOSIDASE (EUROFUNG)-RELATED"/>
    <property type="match status" value="1"/>
</dbReference>
<evidence type="ECO:0000313" key="8">
    <source>
        <dbReference type="EMBL" id="KAK2623619.1"/>
    </source>
</evidence>
<evidence type="ECO:0000313" key="9">
    <source>
        <dbReference type="Proteomes" id="UP001285354"/>
    </source>
</evidence>
<dbReference type="Pfam" id="PF25788">
    <property type="entry name" value="Ig_Rha78A_N"/>
    <property type="match status" value="1"/>
</dbReference>
<evidence type="ECO:0000259" key="5">
    <source>
        <dbReference type="Pfam" id="PF08531"/>
    </source>
</evidence>
<dbReference type="Proteomes" id="UP001285354">
    <property type="component" value="Unassembled WGS sequence"/>
</dbReference>
<sequence length="959" mass="107294">MEISLDYREGIKPGKMVQPEAVTFEHHRYGDSLGVGETEPRFSWRFSGTEKDWIQHSYRVRISSSDYADNKDSKVLEKTFLGSDSVLVPWPCRELLLGETMTVQVSTRNSPESFWSPWSPPSMVEIGLLRREDWTSKMIAAPRTISTSGSLRPSLFRKGFRLARKVKSARLYITAYGLYETFINGQRVGDHVLAPGWTSYKYHLNYQTFDVTSLLKEGDNVIGAEVGEGWYAGRLGYLGGQRFIYGDTLALLAQLRVTLEDGTTATIVSDDTWKSSVSPRVSSEIYDGEIYDARSEIPGWSSAPFDDTYWSPVTELELPFNRLRAPAGPPVRRIEIVKPKQILPITPSGKIVIDFGQNLVGWLKICVSGPSGHTILFRHVEVLEDGEIAINPLRFCKATDTVILAGEEITWEPKFTFHGFRYVQVDNWPSPDGNPPLENIEAVVVHTDMERTGWFECSDIGDFGVNKLHENIVWGMKGNFVSIPTDCPQRDERLGWTGDIQVFCQTANFLYDTSGMLSGWLKDLAIEQEKELDGVIGEVVPMLPGLTRRTGTAAWSDAGIIVPWELWKAFEDCKILSTQLRSMVMWLEKGVVRRQGVVKDFKGDYEKELWDPTQFQYGDWLDPDAPPNDAGAGKTDPQFVANAYLVHVSNILVKTCESLGTLVPPPEMNQYKRDALRLKSLFQDEYITANGRMVHETMTSLSLVIEFDLLSVPSSGNSVKKVDDITSINAKRLLTAKERLLAIVKASGFQIETGFVGTPLILPALTRVLETRLAYQMLHQKQCPSWLYPLTMGATTQWERWDSMLSSGKLNTGEMTSFNHYALGSVASWLHSTVGGISAARPGWKVIRIEPRPGGDITSASVKHLSPYGMIICEWEIVGQEDENKAFRLQVTLPPNTTGEVVLPGSSGKIVMIGSGFYEEVIPLARNFNIFKIFKPITILSPSTSLSRSMVNCSNLINN</sequence>
<organism evidence="8 9">
    <name type="scientific">Diplocarpon rosae</name>
    <dbReference type="NCBI Taxonomy" id="946125"/>
    <lineage>
        <taxon>Eukaryota</taxon>
        <taxon>Fungi</taxon>
        <taxon>Dikarya</taxon>
        <taxon>Ascomycota</taxon>
        <taxon>Pezizomycotina</taxon>
        <taxon>Leotiomycetes</taxon>
        <taxon>Helotiales</taxon>
        <taxon>Drepanopezizaceae</taxon>
        <taxon>Diplocarpon</taxon>
    </lineage>
</organism>
<keyword evidence="3" id="KW-0378">Hydrolase</keyword>
<name>A0AAD9SVB5_9HELO</name>
<dbReference type="PIRSF" id="PIRSF010631">
    <property type="entry name" value="A-rhamnsds"/>
    <property type="match status" value="1"/>
</dbReference>
<dbReference type="InterPro" id="IPR035398">
    <property type="entry name" value="Bac_rhamnosid_C"/>
</dbReference>
<gene>
    <name evidence="8" type="ORF">QTJ16_006800</name>
</gene>
<comment type="caution">
    <text evidence="8">The sequence shown here is derived from an EMBL/GenBank/DDBJ whole genome shotgun (WGS) entry which is preliminary data.</text>
</comment>
<dbReference type="AlphaFoldDB" id="A0AAD9SVB5"/>
<dbReference type="PANTHER" id="PTHR33307">
    <property type="entry name" value="ALPHA-RHAMNOSIDASE (EUROFUNG)"/>
    <property type="match status" value="1"/>
</dbReference>
<feature type="domain" description="Alpha-L-rhamnosidase six-hairpin glycosidase" evidence="6">
    <location>
        <begin position="450"/>
        <end position="834"/>
    </location>
</feature>
<evidence type="ECO:0000256" key="2">
    <source>
        <dbReference type="ARBA" id="ARBA00012652"/>
    </source>
</evidence>
<evidence type="ECO:0000259" key="7">
    <source>
        <dbReference type="Pfam" id="PF17390"/>
    </source>
</evidence>
<dbReference type="Pfam" id="PF08531">
    <property type="entry name" value="Bac_rhamnosid_N"/>
    <property type="match status" value="1"/>
</dbReference>
<dbReference type="InterPro" id="IPR013737">
    <property type="entry name" value="Bac_rhamnosid_N"/>
</dbReference>
<dbReference type="InterPro" id="IPR013783">
    <property type="entry name" value="Ig-like_fold"/>
</dbReference>
<accession>A0AAD9SVB5</accession>
<feature type="domain" description="Alpha-L-rhamnosidase C-terminal" evidence="7">
    <location>
        <begin position="836"/>
        <end position="911"/>
    </location>
</feature>
<evidence type="ECO:0000256" key="1">
    <source>
        <dbReference type="ARBA" id="ARBA00001445"/>
    </source>
</evidence>
<dbReference type="SUPFAM" id="SSF48208">
    <property type="entry name" value="Six-hairpin glycosidases"/>
    <property type="match status" value="1"/>
</dbReference>
<keyword evidence="9" id="KW-1185">Reference proteome</keyword>
<dbReference type="Gene3D" id="2.60.120.260">
    <property type="entry name" value="Galactose-binding domain-like"/>
    <property type="match status" value="2"/>
</dbReference>
<evidence type="ECO:0000259" key="6">
    <source>
        <dbReference type="Pfam" id="PF17389"/>
    </source>
</evidence>
<dbReference type="EMBL" id="JAUBYV010000012">
    <property type="protein sequence ID" value="KAK2623619.1"/>
    <property type="molecule type" value="Genomic_DNA"/>
</dbReference>
<evidence type="ECO:0000256" key="3">
    <source>
        <dbReference type="ARBA" id="ARBA00022801"/>
    </source>
</evidence>
<dbReference type="InterPro" id="IPR008928">
    <property type="entry name" value="6-hairpin_glycosidase_sf"/>
</dbReference>